<dbReference type="InterPro" id="IPR036291">
    <property type="entry name" value="NAD(P)-bd_dom_sf"/>
</dbReference>
<accession>A0A6M1SJM0</accession>
<organism evidence="3 4">
    <name type="scientific">Halalkalibaculum roseum</name>
    <dbReference type="NCBI Taxonomy" id="2709311"/>
    <lineage>
        <taxon>Bacteria</taxon>
        <taxon>Pseudomonadati</taxon>
        <taxon>Balneolota</taxon>
        <taxon>Balneolia</taxon>
        <taxon>Balneolales</taxon>
        <taxon>Balneolaceae</taxon>
        <taxon>Halalkalibaculum</taxon>
    </lineage>
</organism>
<proteinExistence type="inferred from homology"/>
<dbReference type="GO" id="GO:0016616">
    <property type="term" value="F:oxidoreductase activity, acting on the CH-OH group of donors, NAD or NADP as acceptor"/>
    <property type="evidence" value="ECO:0007669"/>
    <property type="project" value="TreeGrafter"/>
</dbReference>
<protein>
    <submittedName>
        <fullName evidence="3">SDR family NAD(P)-dependent oxidoreductase</fullName>
    </submittedName>
</protein>
<evidence type="ECO:0000256" key="1">
    <source>
        <dbReference type="ARBA" id="ARBA00006484"/>
    </source>
</evidence>
<dbReference type="PRINTS" id="PR00080">
    <property type="entry name" value="SDRFAMILY"/>
</dbReference>
<evidence type="ECO:0000313" key="4">
    <source>
        <dbReference type="Proteomes" id="UP000473278"/>
    </source>
</evidence>
<comment type="similarity">
    <text evidence="1 2">Belongs to the short-chain dehydrogenases/reductases (SDR) family.</text>
</comment>
<dbReference type="Pfam" id="PF00106">
    <property type="entry name" value="adh_short"/>
    <property type="match status" value="1"/>
</dbReference>
<dbReference type="InterPro" id="IPR020904">
    <property type="entry name" value="Sc_DH/Rdtase_CS"/>
</dbReference>
<dbReference type="PRINTS" id="PR00081">
    <property type="entry name" value="GDHRDH"/>
</dbReference>
<dbReference type="Proteomes" id="UP000473278">
    <property type="component" value="Unassembled WGS sequence"/>
</dbReference>
<evidence type="ECO:0000313" key="3">
    <source>
        <dbReference type="EMBL" id="NGP75219.1"/>
    </source>
</evidence>
<dbReference type="GO" id="GO:0030497">
    <property type="term" value="P:fatty acid elongation"/>
    <property type="evidence" value="ECO:0007669"/>
    <property type="project" value="TreeGrafter"/>
</dbReference>
<reference evidence="3 4" key="1">
    <citation type="submission" date="2020-02" db="EMBL/GenBank/DDBJ databases">
        <title>Balneolaceae bacterium YR4-1, complete genome.</title>
        <authorList>
            <person name="Li Y."/>
            <person name="Wu S."/>
        </authorList>
    </citation>
    <scope>NUCLEOTIDE SEQUENCE [LARGE SCALE GENOMIC DNA]</scope>
    <source>
        <strain evidence="3 4">YR4-1</strain>
    </source>
</reference>
<dbReference type="PANTHER" id="PTHR42760:SF40">
    <property type="entry name" value="3-OXOACYL-[ACYL-CARRIER-PROTEIN] REDUCTASE, CHLOROPLASTIC"/>
    <property type="match status" value="1"/>
</dbReference>
<dbReference type="RefSeq" id="WP_165138332.1">
    <property type="nucleotide sequence ID" value="NZ_JAALLT010000001.1"/>
</dbReference>
<gene>
    <name evidence="3" type="ORF">G3570_01130</name>
</gene>
<evidence type="ECO:0000256" key="2">
    <source>
        <dbReference type="RuleBase" id="RU000363"/>
    </source>
</evidence>
<keyword evidence="4" id="KW-1185">Reference proteome</keyword>
<dbReference type="InterPro" id="IPR002347">
    <property type="entry name" value="SDR_fam"/>
</dbReference>
<dbReference type="SUPFAM" id="SSF51735">
    <property type="entry name" value="NAD(P)-binding Rossmann-fold domains"/>
    <property type="match status" value="1"/>
</dbReference>
<name>A0A6M1SJM0_9BACT</name>
<dbReference type="Gene3D" id="3.40.50.720">
    <property type="entry name" value="NAD(P)-binding Rossmann-like Domain"/>
    <property type="match status" value="1"/>
</dbReference>
<dbReference type="AlphaFoldDB" id="A0A6M1SJM0"/>
<dbReference type="PROSITE" id="PS00061">
    <property type="entry name" value="ADH_SHORT"/>
    <property type="match status" value="1"/>
</dbReference>
<comment type="caution">
    <text evidence="3">The sequence shown here is derived from an EMBL/GenBank/DDBJ whole genome shotgun (WGS) entry which is preliminary data.</text>
</comment>
<sequence length="237" mass="25428">MDFSDLHIIVTGGTGALGTATVNLLLEGGARCSIPCYDKSELDKFEFKDHEQVFIDTGIDLTDEQAAGKFFEKAVEESSPLWASIHIAGGFGMGDIEESTKADFMKQINLNLVTCYNSCRNAIRLMKESGKGGRIVNIASRPALEPRQGAGMSAYTTSKAGVAALTQSLAAEVASDDILINAIAPSIIDTTANRNSMPDADYSKWPKPVEIAHQIAYLVSKENYVTRGGVIPVYGKS</sequence>
<dbReference type="EMBL" id="JAALLT010000001">
    <property type="protein sequence ID" value="NGP75219.1"/>
    <property type="molecule type" value="Genomic_DNA"/>
</dbReference>
<dbReference type="PANTHER" id="PTHR42760">
    <property type="entry name" value="SHORT-CHAIN DEHYDROGENASES/REDUCTASES FAMILY MEMBER"/>
    <property type="match status" value="1"/>
</dbReference>